<dbReference type="OrthoDB" id="290192at2157"/>
<dbReference type="Pfam" id="PF12715">
    <property type="entry name" value="Abhydrolase_7"/>
    <property type="match status" value="1"/>
</dbReference>
<reference evidence="3" key="1">
    <citation type="submission" date="2016-10" db="EMBL/GenBank/DDBJ databases">
        <authorList>
            <person name="Varghese N."/>
            <person name="Submissions S."/>
        </authorList>
    </citation>
    <scope>NUCLEOTIDE SEQUENCE [LARGE SCALE GENOMIC DNA]</scope>
    <source>
        <strain evidence="3">CGMCC 1.12397</strain>
    </source>
</reference>
<dbReference type="InterPro" id="IPR025890">
    <property type="entry name" value="Abhydrolase_bac"/>
</dbReference>
<dbReference type="InterPro" id="IPR029058">
    <property type="entry name" value="AB_hydrolase_fold"/>
</dbReference>
<accession>A0A1H1G3C1</accession>
<evidence type="ECO:0000313" key="1">
    <source>
        <dbReference type="EMBL" id="RDI69866.1"/>
    </source>
</evidence>
<gene>
    <name evidence="1" type="ORF">DWB78_17100</name>
    <name evidence="2" type="ORF">SAMN05216278_3497</name>
</gene>
<dbReference type="SUPFAM" id="SSF53474">
    <property type="entry name" value="alpha/beta-Hydrolases"/>
    <property type="match status" value="1"/>
</dbReference>
<proteinExistence type="predicted"/>
<dbReference type="Proteomes" id="UP000199289">
    <property type="component" value="Unassembled WGS sequence"/>
</dbReference>
<keyword evidence="4" id="KW-1185">Reference proteome</keyword>
<reference evidence="2" key="2">
    <citation type="submission" date="2016-10" db="EMBL/GenBank/DDBJ databases">
        <authorList>
            <person name="de Groot N.N."/>
        </authorList>
    </citation>
    <scope>NUCLEOTIDE SEQUENCE [LARGE SCALE GENOMIC DNA]</scope>
    <source>
        <strain evidence="2">CGMCC 1.12397</strain>
    </source>
</reference>
<dbReference type="Gene3D" id="3.40.50.1820">
    <property type="entry name" value="alpha/beta hydrolase"/>
    <property type="match status" value="1"/>
</dbReference>
<name>A0A1H1G3C1_9EURY</name>
<dbReference type="GO" id="GO:0016787">
    <property type="term" value="F:hydrolase activity"/>
    <property type="evidence" value="ECO:0007669"/>
    <property type="project" value="UniProtKB-KW"/>
</dbReference>
<dbReference type="InterPro" id="IPR050261">
    <property type="entry name" value="FrsA_esterase"/>
</dbReference>
<dbReference type="EMBL" id="QQST01000003">
    <property type="protein sequence ID" value="RDI69866.1"/>
    <property type="molecule type" value="Genomic_DNA"/>
</dbReference>
<dbReference type="AlphaFoldDB" id="A0A1H1G3C1"/>
<evidence type="ECO:0000313" key="2">
    <source>
        <dbReference type="EMBL" id="SDR07742.1"/>
    </source>
</evidence>
<organism evidence="2 3">
    <name type="scientific">Halopelagius longus</name>
    <dbReference type="NCBI Taxonomy" id="1236180"/>
    <lineage>
        <taxon>Archaea</taxon>
        <taxon>Methanobacteriati</taxon>
        <taxon>Methanobacteriota</taxon>
        <taxon>Stenosarchaea group</taxon>
        <taxon>Halobacteria</taxon>
        <taxon>Halobacteriales</taxon>
        <taxon>Haloferacaceae</taxon>
    </lineage>
</organism>
<dbReference type="PANTHER" id="PTHR22946">
    <property type="entry name" value="DIENELACTONE HYDROLASE DOMAIN-CONTAINING PROTEIN-RELATED"/>
    <property type="match status" value="1"/>
</dbReference>
<dbReference type="EMBL" id="FNKQ01000005">
    <property type="protein sequence ID" value="SDR07742.1"/>
    <property type="molecule type" value="Genomic_DNA"/>
</dbReference>
<keyword evidence="2" id="KW-0378">Hydrolase</keyword>
<reference evidence="1 4" key="3">
    <citation type="submission" date="2018-07" db="EMBL/GenBank/DDBJ databases">
        <title>Genome sequence of extremly halophilic archaeon Halopelagius longus strain BC12-B1.</title>
        <authorList>
            <person name="Zhang X."/>
        </authorList>
    </citation>
    <scope>NUCLEOTIDE SEQUENCE [LARGE SCALE GENOMIC DNA]</scope>
    <source>
        <strain evidence="1 4">BC12-B1</strain>
    </source>
</reference>
<evidence type="ECO:0000313" key="4">
    <source>
        <dbReference type="Proteomes" id="UP000255421"/>
    </source>
</evidence>
<evidence type="ECO:0000313" key="3">
    <source>
        <dbReference type="Proteomes" id="UP000199289"/>
    </source>
</evidence>
<dbReference type="RefSeq" id="WP_092538988.1">
    <property type="nucleotide sequence ID" value="NZ_FNKQ01000005.1"/>
</dbReference>
<dbReference type="Proteomes" id="UP000255421">
    <property type="component" value="Unassembled WGS sequence"/>
</dbReference>
<sequence length="357" mass="39232">MVDHQFDYGEWTGHVSESTTQVCTYGGETGITFTAWQKTFRDELREVLGFPVIRDNGATDLDPRRRETRDVEAGAGQNYERQTWSVETERGFRVPFHLLLPSSADPPYPVVLALHGHAESGKDLAAGVVESDADRRRVSEERRDIARQAVERGFAALAPDMRAFGELARGREEGEEGSGSTDGGRACTRWQKTAQLVGRSLVGERVWDALRLVEFVERRPELDDDRIAVTGHSGGGMVALFSAALDERLSPAAPCASVCSFDHSIVPIDHCLCNYVPGVRRLGEIGDVAGLVAPRPLCVVAGDDDPIFPEAGTRRAFDRIREIYRGAGAEEQCSLFVGEGGHRFYGAGVWPFVERNL</sequence>
<protein>
    <submittedName>
        <fullName evidence="2">Abhydrolase family protein</fullName>
    </submittedName>
</protein>